<evidence type="ECO:0000313" key="3">
    <source>
        <dbReference type="EMBL" id="KAF2791027.1"/>
    </source>
</evidence>
<organism evidence="3 4">
    <name type="scientific">Melanomma pulvis-pyrius CBS 109.77</name>
    <dbReference type="NCBI Taxonomy" id="1314802"/>
    <lineage>
        <taxon>Eukaryota</taxon>
        <taxon>Fungi</taxon>
        <taxon>Dikarya</taxon>
        <taxon>Ascomycota</taxon>
        <taxon>Pezizomycotina</taxon>
        <taxon>Dothideomycetes</taxon>
        <taxon>Pleosporomycetidae</taxon>
        <taxon>Pleosporales</taxon>
        <taxon>Melanommataceae</taxon>
        <taxon>Melanomma</taxon>
    </lineage>
</organism>
<evidence type="ECO:0000313" key="4">
    <source>
        <dbReference type="Proteomes" id="UP000799757"/>
    </source>
</evidence>
<dbReference type="InterPro" id="IPR018392">
    <property type="entry name" value="LysM"/>
</dbReference>
<feature type="region of interest" description="Disordered" evidence="1">
    <location>
        <begin position="241"/>
        <end position="287"/>
    </location>
</feature>
<dbReference type="Proteomes" id="UP000799757">
    <property type="component" value="Unassembled WGS sequence"/>
</dbReference>
<proteinExistence type="predicted"/>
<feature type="compositionally biased region" description="Low complexity" evidence="1">
    <location>
        <begin position="250"/>
        <end position="287"/>
    </location>
</feature>
<evidence type="ECO:0000256" key="1">
    <source>
        <dbReference type="SAM" id="MobiDB-lite"/>
    </source>
</evidence>
<sequence length="366" mass="36961">MVAGPSFIIAASSILTLALGAPILRSDAKAARSLVERAAYQVFGGDGTTAQGWPAETSWKSFESLWNANLPVISASCAQFNAPENSADEIASIKKGLLAASKESGVSSQYLLAIMMQESKGCVRAPTTNYGVRNPGLFQDYNGVASCNDGTMITPCPDETIAKMIAEGAGIGMQVGLSIGIADSGASDVSKYYKAARIYNSGSVDPSGNLGAGIATHCYASDIANRLIGWTTETSGCNEGTIGSIGGGAPSEAPSDPAPSATATATPVASSAPVASSTPVATSVPVPSTVPEAAAPVESTPAEATPVTADSPYPGASKNCKSWYKVKAGDNCISTGVNMSTLTSLNSGLDSACSNLWLGSSYCIAA</sequence>
<dbReference type="AlphaFoldDB" id="A0A6A6X532"/>
<name>A0A6A6X532_9PLEO</name>
<dbReference type="CDD" id="cd00118">
    <property type="entry name" value="LysM"/>
    <property type="match status" value="1"/>
</dbReference>
<accession>A0A6A6X532</accession>
<feature type="signal peptide" evidence="2">
    <location>
        <begin position="1"/>
        <end position="20"/>
    </location>
</feature>
<dbReference type="InterPro" id="IPR036779">
    <property type="entry name" value="LysM_dom_sf"/>
</dbReference>
<dbReference type="EMBL" id="MU002041">
    <property type="protein sequence ID" value="KAF2791027.1"/>
    <property type="molecule type" value="Genomic_DNA"/>
</dbReference>
<evidence type="ECO:0000256" key="2">
    <source>
        <dbReference type="SAM" id="SignalP"/>
    </source>
</evidence>
<reference evidence="3" key="1">
    <citation type="journal article" date="2020" name="Stud. Mycol.">
        <title>101 Dothideomycetes genomes: a test case for predicting lifestyles and emergence of pathogens.</title>
        <authorList>
            <person name="Haridas S."/>
            <person name="Albert R."/>
            <person name="Binder M."/>
            <person name="Bloem J."/>
            <person name="Labutti K."/>
            <person name="Salamov A."/>
            <person name="Andreopoulos B."/>
            <person name="Baker S."/>
            <person name="Barry K."/>
            <person name="Bills G."/>
            <person name="Bluhm B."/>
            <person name="Cannon C."/>
            <person name="Castanera R."/>
            <person name="Culley D."/>
            <person name="Daum C."/>
            <person name="Ezra D."/>
            <person name="Gonzalez J."/>
            <person name="Henrissat B."/>
            <person name="Kuo A."/>
            <person name="Liang C."/>
            <person name="Lipzen A."/>
            <person name="Lutzoni F."/>
            <person name="Magnuson J."/>
            <person name="Mondo S."/>
            <person name="Nolan M."/>
            <person name="Ohm R."/>
            <person name="Pangilinan J."/>
            <person name="Park H.-J."/>
            <person name="Ramirez L."/>
            <person name="Alfaro M."/>
            <person name="Sun H."/>
            <person name="Tritt A."/>
            <person name="Yoshinaga Y."/>
            <person name="Zwiers L.-H."/>
            <person name="Turgeon B."/>
            <person name="Goodwin S."/>
            <person name="Spatafora J."/>
            <person name="Crous P."/>
            <person name="Grigoriev I."/>
        </authorList>
    </citation>
    <scope>NUCLEOTIDE SEQUENCE</scope>
    <source>
        <strain evidence="3">CBS 109.77</strain>
    </source>
</reference>
<gene>
    <name evidence="3" type="ORF">K505DRAFT_249885</name>
</gene>
<feature type="chain" id="PRO_5025597909" evidence="2">
    <location>
        <begin position="21"/>
        <end position="366"/>
    </location>
</feature>
<keyword evidence="2" id="KW-0732">Signal</keyword>
<dbReference type="Gene3D" id="3.10.350.10">
    <property type="entry name" value="LysM domain"/>
    <property type="match status" value="1"/>
</dbReference>
<protein>
    <submittedName>
        <fullName evidence="3">Carbohydrate-binding module family 50 protein</fullName>
    </submittedName>
</protein>
<keyword evidence="4" id="KW-1185">Reference proteome</keyword>
<dbReference type="OrthoDB" id="1193027at2759"/>